<accession>A0ABV7UBX5</accession>
<evidence type="ECO:0000313" key="1">
    <source>
        <dbReference type="EMBL" id="MFC3636023.1"/>
    </source>
</evidence>
<dbReference type="PANTHER" id="PTHR12873:SF0">
    <property type="entry name" value="TWINKLE MTDNA HELICASE"/>
    <property type="match status" value="1"/>
</dbReference>
<sequence length="101" mass="10928">RQPPAVEPSTQGVSGTALTVQQHFAFIDAADHTPTVDWVLERARAAVLRHGIRALIIDPYNELEAGRPSKMTETEFVSQLISKCKRLTAGPMPTSAATCCP</sequence>
<proteinExistence type="predicted"/>
<dbReference type="Proteomes" id="UP001595704">
    <property type="component" value="Unassembled WGS sequence"/>
</dbReference>
<comment type="caution">
    <text evidence="1">The sequence shown here is derived from an EMBL/GenBank/DDBJ whole genome shotgun (WGS) entry which is preliminary data.</text>
</comment>
<organism evidence="1 2">
    <name type="scientific">Camelimonas fluminis</name>
    <dbReference type="NCBI Taxonomy" id="1576911"/>
    <lineage>
        <taxon>Bacteria</taxon>
        <taxon>Pseudomonadati</taxon>
        <taxon>Pseudomonadota</taxon>
        <taxon>Alphaproteobacteria</taxon>
        <taxon>Hyphomicrobiales</taxon>
        <taxon>Chelatococcaceae</taxon>
        <taxon>Camelimonas</taxon>
    </lineage>
</organism>
<dbReference type="EMBL" id="JBHRYC010000014">
    <property type="protein sequence ID" value="MFC3636023.1"/>
    <property type="molecule type" value="Genomic_DNA"/>
</dbReference>
<gene>
    <name evidence="1" type="ORF">ACFONL_01280</name>
</gene>
<dbReference type="InterPro" id="IPR027417">
    <property type="entry name" value="P-loop_NTPase"/>
</dbReference>
<feature type="non-terminal residue" evidence="1">
    <location>
        <position position="1"/>
    </location>
</feature>
<evidence type="ECO:0000313" key="2">
    <source>
        <dbReference type="Proteomes" id="UP001595704"/>
    </source>
</evidence>
<protein>
    <submittedName>
        <fullName evidence="1">Uncharacterized protein</fullName>
    </submittedName>
</protein>
<dbReference type="PANTHER" id="PTHR12873">
    <property type="entry name" value="T7-LIKE MITOCHONDRIAL DNA HELICASE"/>
    <property type="match status" value="1"/>
</dbReference>
<name>A0ABV7UBX5_9HYPH</name>
<keyword evidence="2" id="KW-1185">Reference proteome</keyword>
<reference evidence="2" key="1">
    <citation type="journal article" date="2019" name="Int. J. Syst. Evol. Microbiol.">
        <title>The Global Catalogue of Microorganisms (GCM) 10K type strain sequencing project: providing services to taxonomists for standard genome sequencing and annotation.</title>
        <authorList>
            <consortium name="The Broad Institute Genomics Platform"/>
            <consortium name="The Broad Institute Genome Sequencing Center for Infectious Disease"/>
            <person name="Wu L."/>
            <person name="Ma J."/>
        </authorList>
    </citation>
    <scope>NUCLEOTIDE SEQUENCE [LARGE SCALE GENOMIC DNA]</scope>
    <source>
        <strain evidence="2">KCTC 42282</strain>
    </source>
</reference>
<dbReference type="InterPro" id="IPR027032">
    <property type="entry name" value="Twinkle-like"/>
</dbReference>
<dbReference type="Gene3D" id="3.40.50.300">
    <property type="entry name" value="P-loop containing nucleotide triphosphate hydrolases"/>
    <property type="match status" value="1"/>
</dbReference>